<dbReference type="STRING" id="154981.AKJ29_13555"/>
<evidence type="ECO:0000313" key="2">
    <source>
        <dbReference type="EMBL" id="KPN63649.1"/>
    </source>
</evidence>
<dbReference type="EMBL" id="LKBA01000006">
    <property type="protein sequence ID" value="KPN63649.1"/>
    <property type="molecule type" value="Genomic_DNA"/>
</dbReference>
<feature type="transmembrane region" description="Helical" evidence="1">
    <location>
        <begin position="46"/>
        <end position="71"/>
    </location>
</feature>
<reference evidence="2 3" key="1">
    <citation type="submission" date="2015-09" db="EMBL/GenBank/DDBJ databases">
        <title>Draft genome sequence of Aliiroseovarius crassostreae CV919-312TSm, the causative agent of Roseovarius Oyster Disease (formerly Juvenile Oyster Disease).</title>
        <authorList>
            <person name="Kessner L."/>
            <person name="Spinard E."/>
            <person name="Nelson D."/>
        </authorList>
    </citation>
    <scope>NUCLEOTIDE SEQUENCE [LARGE SCALE GENOMIC DNA]</scope>
    <source>
        <strain evidence="2 3">CV919-312</strain>
    </source>
</reference>
<dbReference type="GO" id="GO:0005886">
    <property type="term" value="C:plasma membrane"/>
    <property type="evidence" value="ECO:0007669"/>
    <property type="project" value="InterPro"/>
</dbReference>
<keyword evidence="1" id="KW-0472">Membrane</keyword>
<evidence type="ECO:0000256" key="1">
    <source>
        <dbReference type="SAM" id="Phobius"/>
    </source>
</evidence>
<accession>A0A0P7J652</accession>
<comment type="caution">
    <text evidence="2">The sequence shown here is derived from an EMBL/GenBank/DDBJ whole genome shotgun (WGS) entry which is preliminary data.</text>
</comment>
<dbReference type="AlphaFoldDB" id="A0A0P7J652"/>
<organism evidence="2 3">
    <name type="scientific">Aliiroseovarius crassostreae</name>
    <dbReference type="NCBI Taxonomy" id="154981"/>
    <lineage>
        <taxon>Bacteria</taxon>
        <taxon>Pseudomonadati</taxon>
        <taxon>Pseudomonadota</taxon>
        <taxon>Alphaproteobacteria</taxon>
        <taxon>Rhodobacterales</taxon>
        <taxon>Paracoccaceae</taxon>
        <taxon>Aliiroseovarius</taxon>
    </lineage>
</organism>
<sequence>MRYIRYLFLAALAVCLVTIAMANRGMVTLHLLPAELSGFLGFSWSISLPLFIVIFLGIIAGVMIGFVWEYLREHKFRAAGKRTRKERDALIREVKKLKDPKANPGDDIIALLEEAK</sequence>
<keyword evidence="1" id="KW-0812">Transmembrane</keyword>
<gene>
    <name evidence="2" type="ORF">AKJ29_13555</name>
</gene>
<keyword evidence="2" id="KW-0413">Isomerase</keyword>
<dbReference type="GO" id="GO:0016853">
    <property type="term" value="F:isomerase activity"/>
    <property type="evidence" value="ECO:0007669"/>
    <property type="project" value="UniProtKB-KW"/>
</dbReference>
<keyword evidence="3" id="KW-1185">Reference proteome</keyword>
<name>A0A0P7J652_9RHOB</name>
<dbReference type="RefSeq" id="WP_055190199.1">
    <property type="nucleotide sequence ID" value="NZ_FPBS01000013.1"/>
</dbReference>
<dbReference type="Proteomes" id="UP000050471">
    <property type="component" value="Unassembled WGS sequence"/>
</dbReference>
<protein>
    <submittedName>
        <fullName evidence="2">Phosphoribosylanthranilate isomerase</fullName>
    </submittedName>
</protein>
<evidence type="ECO:0000313" key="3">
    <source>
        <dbReference type="Proteomes" id="UP000050471"/>
    </source>
</evidence>
<keyword evidence="1" id="KW-1133">Transmembrane helix</keyword>
<dbReference type="OrthoDB" id="7689797at2"/>
<proteinExistence type="predicted"/>